<evidence type="ECO:0000313" key="5">
    <source>
        <dbReference type="EMBL" id="SEH30241.1"/>
    </source>
</evidence>
<evidence type="ECO:0000256" key="2">
    <source>
        <dbReference type="ARBA" id="ARBA00022676"/>
    </source>
</evidence>
<keyword evidence="3 5" id="KW-0808">Transferase</keyword>
<sequence>MPNPVLSIVVGTYNRRDQIQECVESIARETTVPHIVYVTDAGSTDGTVEYLNSVASDTVRPILVGEKLGQARAYNDVFDQVQTPYVCWISDDNVIVDNGLDRAVAVLQGNARIGMIALKVRDKIGPFTKAPYIGGLSSLGVLNVNQGMLPTKVMKEVGGFSELFRDYGIDPDITAKVLFSGYDVVYSRRVAIHHYRNWSVDPSAPEYHALKAKHERSIKLYEAKYGNYLPQSVAFDFKKRLYRGLTKALGQRWGLNSAEPVAGLLPRDWHNIFNCRFISLVDPLLCAGKSYHLRQRWPSKKSIPGGPPEPALPGDC</sequence>
<evidence type="ECO:0000313" key="6">
    <source>
        <dbReference type="Proteomes" id="UP000182983"/>
    </source>
</evidence>
<dbReference type="AlphaFoldDB" id="A0A1H6H3H6"/>
<dbReference type="OrthoDB" id="9783791at2"/>
<dbReference type="EMBL" id="FNWO01000003">
    <property type="protein sequence ID" value="SEH30241.1"/>
    <property type="molecule type" value="Genomic_DNA"/>
</dbReference>
<reference evidence="6" key="1">
    <citation type="submission" date="2016-10" db="EMBL/GenBank/DDBJ databases">
        <authorList>
            <person name="Varghese N."/>
            <person name="Submissions S."/>
        </authorList>
    </citation>
    <scope>NUCLEOTIDE SEQUENCE [LARGE SCALE GENOMIC DNA]</scope>
    <source>
        <strain evidence="6">DSM 13234</strain>
    </source>
</reference>
<dbReference type="Proteomes" id="UP000182983">
    <property type="component" value="Unassembled WGS sequence"/>
</dbReference>
<dbReference type="PANTHER" id="PTHR43179:SF12">
    <property type="entry name" value="GALACTOFURANOSYLTRANSFERASE GLFT2"/>
    <property type="match status" value="1"/>
</dbReference>
<dbReference type="RefSeq" id="WP_074765952.1">
    <property type="nucleotide sequence ID" value="NZ_FNWO01000003.1"/>
</dbReference>
<name>A0A1H6H3H6_MAGFU</name>
<keyword evidence="2" id="KW-0328">Glycosyltransferase</keyword>
<proteinExistence type="inferred from homology"/>
<evidence type="ECO:0000259" key="4">
    <source>
        <dbReference type="Pfam" id="PF00535"/>
    </source>
</evidence>
<organism evidence="5 6">
    <name type="scientific">Magnetospirillum fulvum</name>
    <name type="common">Rhodospirillum fulvum</name>
    <dbReference type="NCBI Taxonomy" id="1082"/>
    <lineage>
        <taxon>Bacteria</taxon>
        <taxon>Pseudomonadati</taxon>
        <taxon>Pseudomonadota</taxon>
        <taxon>Alphaproteobacteria</taxon>
        <taxon>Rhodospirillales</taxon>
        <taxon>Rhodospirillaceae</taxon>
        <taxon>Magnetospirillum</taxon>
    </lineage>
</organism>
<keyword evidence="6" id="KW-1185">Reference proteome</keyword>
<dbReference type="PANTHER" id="PTHR43179">
    <property type="entry name" value="RHAMNOSYLTRANSFERASE WBBL"/>
    <property type="match status" value="1"/>
</dbReference>
<dbReference type="Pfam" id="PF00535">
    <property type="entry name" value="Glycos_transf_2"/>
    <property type="match status" value="1"/>
</dbReference>
<dbReference type="Gene3D" id="3.90.550.10">
    <property type="entry name" value="Spore Coat Polysaccharide Biosynthesis Protein SpsA, Chain A"/>
    <property type="match status" value="1"/>
</dbReference>
<gene>
    <name evidence="5" type="ORF">SAMN04244559_00883</name>
</gene>
<dbReference type="InterPro" id="IPR001173">
    <property type="entry name" value="Glyco_trans_2-like"/>
</dbReference>
<evidence type="ECO:0000256" key="3">
    <source>
        <dbReference type="ARBA" id="ARBA00022679"/>
    </source>
</evidence>
<feature type="domain" description="Glycosyltransferase 2-like" evidence="4">
    <location>
        <begin position="7"/>
        <end position="117"/>
    </location>
</feature>
<dbReference type="InterPro" id="IPR029044">
    <property type="entry name" value="Nucleotide-diphossugar_trans"/>
</dbReference>
<evidence type="ECO:0000256" key="1">
    <source>
        <dbReference type="ARBA" id="ARBA00006739"/>
    </source>
</evidence>
<accession>A0A1H6H3H6</accession>
<dbReference type="GO" id="GO:0016757">
    <property type="term" value="F:glycosyltransferase activity"/>
    <property type="evidence" value="ECO:0007669"/>
    <property type="project" value="UniProtKB-KW"/>
</dbReference>
<comment type="similarity">
    <text evidence="1">Belongs to the glycosyltransferase 2 family.</text>
</comment>
<dbReference type="SUPFAM" id="SSF53448">
    <property type="entry name" value="Nucleotide-diphospho-sugar transferases"/>
    <property type="match status" value="1"/>
</dbReference>
<protein>
    <submittedName>
        <fullName evidence="5">Glycosyltransferase, GT2 family</fullName>
    </submittedName>
</protein>